<dbReference type="RefSeq" id="WP_157364692.1">
    <property type="nucleotide sequence ID" value="NZ_WOWS01000007.1"/>
</dbReference>
<organism evidence="1 2">
    <name type="scientific">Winogradskyella endarachnes</name>
    <dbReference type="NCBI Taxonomy" id="2681965"/>
    <lineage>
        <taxon>Bacteria</taxon>
        <taxon>Pseudomonadati</taxon>
        <taxon>Bacteroidota</taxon>
        <taxon>Flavobacteriia</taxon>
        <taxon>Flavobacteriales</taxon>
        <taxon>Flavobacteriaceae</taxon>
        <taxon>Winogradskyella</taxon>
    </lineage>
</organism>
<gene>
    <name evidence="1" type="ORF">GN138_14355</name>
</gene>
<dbReference type="Pfam" id="PF11013">
    <property type="entry name" value="DUF2851"/>
    <property type="match status" value="1"/>
</dbReference>
<dbReference type="InterPro" id="IPR021272">
    <property type="entry name" value="DUF2851"/>
</dbReference>
<comment type="caution">
    <text evidence="1">The sequence shown here is derived from an EMBL/GenBank/DDBJ whole genome shotgun (WGS) entry which is preliminary data.</text>
</comment>
<keyword evidence="2" id="KW-1185">Reference proteome</keyword>
<protein>
    <submittedName>
        <fullName evidence="1">DUF2851 family protein</fullName>
    </submittedName>
</protein>
<accession>A0A6L6UBG0</accession>
<proteinExistence type="predicted"/>
<dbReference type="Proteomes" id="UP000478208">
    <property type="component" value="Unassembled WGS sequence"/>
</dbReference>
<dbReference type="AlphaFoldDB" id="A0A6L6UBG0"/>
<evidence type="ECO:0000313" key="1">
    <source>
        <dbReference type="EMBL" id="MUU79630.1"/>
    </source>
</evidence>
<reference evidence="1 2" key="1">
    <citation type="submission" date="2019-12" db="EMBL/GenBank/DDBJ databases">
        <authorList>
            <person name="Li J."/>
        </authorList>
    </citation>
    <scope>NUCLEOTIDE SEQUENCE [LARGE SCALE GENOMIC DNA]</scope>
    <source>
        <strain evidence="1 2">HL2-2</strain>
    </source>
</reference>
<sequence>MQEDFLHYIWKHKAFDSSILITTNKESIQILNLGQHNHNAGPDFFNAQLNIGQQLWAGNVEIHLKSSDWYVHNHETDKAYDNVILHVVWEHDTEIFRKDNSVIPTLELKHVVDLSLLHQYQKLLQSKSWINCESNFSEINNFIFNNWLERLYIERLEQKSERIKQELKASNNDWEAVLFKMILKNFGLKVNGESFLTLANSIDFSIIRKVKSNVLDLEALLFGQSRLLLDENIEDAYYLDLNHRYGFLKQKFKLNNQGVLPLQFFRLRPPNFPTIRLSQFANLYSLKQNLFSQVMQFKRKEEFYEFFNIGVTTYWSTHYTFSKTSKAFKKLLTKSFIDLLIINTLIPLKFSYAKAQGKSIEEEVFQLIKEIKIENNSIVSKFLDLKAIDKNALNSQALLQLKHSYCDKNKCLQCAIGNSLIVK</sequence>
<name>A0A6L6UBG0_9FLAO</name>
<evidence type="ECO:0000313" key="2">
    <source>
        <dbReference type="Proteomes" id="UP000478208"/>
    </source>
</evidence>
<dbReference type="EMBL" id="WOWS01000007">
    <property type="protein sequence ID" value="MUU79630.1"/>
    <property type="molecule type" value="Genomic_DNA"/>
</dbReference>